<dbReference type="EMBL" id="CP053085">
    <property type="protein sequence ID" value="QJR35487.1"/>
    <property type="molecule type" value="Genomic_DNA"/>
</dbReference>
<dbReference type="Gene3D" id="3.90.1150.200">
    <property type="match status" value="1"/>
</dbReference>
<evidence type="ECO:0000313" key="2">
    <source>
        <dbReference type="EMBL" id="QJR35487.1"/>
    </source>
</evidence>
<sequence length="200" mass="22421">MSSRDPRIDAYIAKSAPFAQPILEHIREIVHEACPEVEETMKWSFPHFDYHGMMCSTASFKAHCALNFWLGRQVLGEEMTDEAMGQFGRITSIKDLPNKTTLKKYIKKAMALNDAGVKLARPAAKKGAAPKPVVVPPELAKALARDKAAKAAFDAFSPSHRREYCEWIAEAKRDETKAKRVEQAIEMLAEGKARNWKYGA</sequence>
<organism evidence="2 3">
    <name type="scientific">Gemmatimonas groenlandica</name>
    <dbReference type="NCBI Taxonomy" id="2732249"/>
    <lineage>
        <taxon>Bacteria</taxon>
        <taxon>Pseudomonadati</taxon>
        <taxon>Gemmatimonadota</taxon>
        <taxon>Gemmatimonadia</taxon>
        <taxon>Gemmatimonadales</taxon>
        <taxon>Gemmatimonadaceae</taxon>
        <taxon>Gemmatimonas</taxon>
    </lineage>
</organism>
<accession>A0A6M4IPQ9</accession>
<evidence type="ECO:0000313" key="3">
    <source>
        <dbReference type="Proteomes" id="UP000500938"/>
    </source>
</evidence>
<gene>
    <name evidence="2" type="ORF">HKW67_08200</name>
</gene>
<proteinExistence type="predicted"/>
<dbReference type="AlphaFoldDB" id="A0A6M4IPQ9"/>
<protein>
    <recommendedName>
        <fullName evidence="1">YdhG-like domain-containing protein</fullName>
    </recommendedName>
</protein>
<dbReference type="KEGG" id="ggr:HKW67_08200"/>
<name>A0A6M4IPQ9_9BACT</name>
<reference evidence="2 3" key="1">
    <citation type="submission" date="2020-05" db="EMBL/GenBank/DDBJ databases">
        <title>Complete genome sequence of Gemmatimonas greenlandica TET16.</title>
        <authorList>
            <person name="Zeng Y."/>
        </authorList>
    </citation>
    <scope>NUCLEOTIDE SEQUENCE [LARGE SCALE GENOMIC DNA]</scope>
    <source>
        <strain evidence="2 3">TET16</strain>
    </source>
</reference>
<dbReference type="Pfam" id="PF08818">
    <property type="entry name" value="DUF1801"/>
    <property type="match status" value="1"/>
</dbReference>
<dbReference type="Proteomes" id="UP000500938">
    <property type="component" value="Chromosome"/>
</dbReference>
<keyword evidence="3" id="KW-1185">Reference proteome</keyword>
<dbReference type="SUPFAM" id="SSF159888">
    <property type="entry name" value="YdhG-like"/>
    <property type="match status" value="1"/>
</dbReference>
<dbReference type="Pfam" id="PF13376">
    <property type="entry name" value="OmdA"/>
    <property type="match status" value="1"/>
</dbReference>
<dbReference type="RefSeq" id="WP_171224917.1">
    <property type="nucleotide sequence ID" value="NZ_CP053085.1"/>
</dbReference>
<feature type="domain" description="YdhG-like" evidence="1">
    <location>
        <begin position="20"/>
        <end position="110"/>
    </location>
</feature>
<evidence type="ECO:0000259" key="1">
    <source>
        <dbReference type="Pfam" id="PF08818"/>
    </source>
</evidence>
<dbReference type="InterPro" id="IPR014922">
    <property type="entry name" value="YdhG-like"/>
</dbReference>